<dbReference type="AlphaFoldDB" id="A0A8T0BB05"/>
<evidence type="ECO:0000313" key="2">
    <source>
        <dbReference type="EMBL" id="KAF7704215.1"/>
    </source>
</evidence>
<name>A0A8T0BB05_SILME</name>
<protein>
    <submittedName>
        <fullName evidence="2">Uncharacterized protein</fullName>
    </submittedName>
</protein>
<keyword evidence="3" id="KW-1185">Reference proteome</keyword>
<dbReference type="Proteomes" id="UP000606274">
    <property type="component" value="Unassembled WGS sequence"/>
</dbReference>
<evidence type="ECO:0000313" key="3">
    <source>
        <dbReference type="Proteomes" id="UP000606274"/>
    </source>
</evidence>
<sequence>MTQLEVALALLSMRALIGPRTSLSEGEKRSGTPEDTVLCLHKRIEEFIYISPYFPTRGVRGFTRSGRTSHHCQPLYTNQHDQTAEDPAT</sequence>
<accession>A0A8T0BB05</accession>
<reference evidence="2" key="1">
    <citation type="submission" date="2020-08" db="EMBL/GenBank/DDBJ databases">
        <title>Chromosome-level assembly of Southern catfish (Silurus meridionalis) provides insights into visual adaptation to the nocturnal and benthic lifestyles.</title>
        <authorList>
            <person name="Zhang Y."/>
            <person name="Wang D."/>
            <person name="Peng Z."/>
        </authorList>
    </citation>
    <scope>NUCLEOTIDE SEQUENCE</scope>
    <source>
        <strain evidence="2">SWU-2019-XX</strain>
        <tissue evidence="2">Muscle</tissue>
    </source>
</reference>
<dbReference type="EMBL" id="JABFDY010000008">
    <property type="protein sequence ID" value="KAF7704215.1"/>
    <property type="molecule type" value="Genomic_DNA"/>
</dbReference>
<proteinExistence type="predicted"/>
<organism evidence="2 3">
    <name type="scientific">Silurus meridionalis</name>
    <name type="common">Southern catfish</name>
    <name type="synonym">Silurus soldatovi meridionalis</name>
    <dbReference type="NCBI Taxonomy" id="175797"/>
    <lineage>
        <taxon>Eukaryota</taxon>
        <taxon>Metazoa</taxon>
        <taxon>Chordata</taxon>
        <taxon>Craniata</taxon>
        <taxon>Vertebrata</taxon>
        <taxon>Euteleostomi</taxon>
        <taxon>Actinopterygii</taxon>
        <taxon>Neopterygii</taxon>
        <taxon>Teleostei</taxon>
        <taxon>Ostariophysi</taxon>
        <taxon>Siluriformes</taxon>
        <taxon>Siluridae</taxon>
        <taxon>Silurus</taxon>
    </lineage>
</organism>
<comment type="caution">
    <text evidence="2">The sequence shown here is derived from an EMBL/GenBank/DDBJ whole genome shotgun (WGS) entry which is preliminary data.</text>
</comment>
<feature type="region of interest" description="Disordered" evidence="1">
    <location>
        <begin position="64"/>
        <end position="89"/>
    </location>
</feature>
<evidence type="ECO:0000256" key="1">
    <source>
        <dbReference type="SAM" id="MobiDB-lite"/>
    </source>
</evidence>
<gene>
    <name evidence="2" type="ORF">HF521_021287</name>
</gene>